<name>A0A9W7W5Q5_9PEZI</name>
<dbReference type="GO" id="GO:0000294">
    <property type="term" value="P:nuclear-transcribed mRNA catabolic process, RNase MRP-dependent"/>
    <property type="evidence" value="ECO:0007669"/>
    <property type="project" value="TreeGrafter"/>
</dbReference>
<reference evidence="3 4" key="1">
    <citation type="journal article" date="2018" name="IMA Fungus">
        <title>IMA Genome-F 10: Nine draft genome sequences of Claviceps purpurea s.lat., including C. arundinis, C. humidiphila, and C. cf. spartinae, pseudomolecules for the pitch canker pathogen Fusarium circinatum, draft genome of Davidsoniella eucalypti, Grosmannia galeiformis, Quambalaria eucalypti, and Teratosphaeria destructans.</title>
        <authorList>
            <person name="Wingfield B.D."/>
            <person name="Liu M."/>
            <person name="Nguyen H.D."/>
            <person name="Lane F.A."/>
            <person name="Morgan S.W."/>
            <person name="De Vos L."/>
            <person name="Wilken P.M."/>
            <person name="Duong T.A."/>
            <person name="Aylward J."/>
            <person name="Coetzee M.P."/>
            <person name="Dadej K."/>
            <person name="De Beer Z.W."/>
            <person name="Findlay W."/>
            <person name="Havenga M."/>
            <person name="Kolarik M."/>
            <person name="Menzies J.G."/>
            <person name="Naidoo K."/>
            <person name="Pochopski O."/>
            <person name="Shoukouhi P."/>
            <person name="Santana Q.C."/>
            <person name="Seifert K.A."/>
            <person name="Soal N."/>
            <person name="Steenkamp E.T."/>
            <person name="Tatham C.T."/>
            <person name="van der Nest M.A."/>
            <person name="Wingfield M.J."/>
        </authorList>
    </citation>
    <scope>NUCLEOTIDE SEQUENCE [LARGE SCALE GENOMIC DNA]</scope>
    <source>
        <strain evidence="3">CMW44962</strain>
    </source>
</reference>
<dbReference type="GO" id="GO:0042134">
    <property type="term" value="F:rRNA primary transcript binding"/>
    <property type="evidence" value="ECO:0007669"/>
    <property type="project" value="InterPro"/>
</dbReference>
<evidence type="ECO:0000256" key="1">
    <source>
        <dbReference type="SAM" id="MobiDB-lite"/>
    </source>
</evidence>
<dbReference type="InterPro" id="IPR047205">
    <property type="entry name" value="RMP1"/>
</dbReference>
<dbReference type="AlphaFoldDB" id="A0A9W7W5Q5"/>
<evidence type="ECO:0000259" key="2">
    <source>
        <dbReference type="Pfam" id="PF20945"/>
    </source>
</evidence>
<reference evidence="3 4" key="2">
    <citation type="journal article" date="2021" name="Curr. Genet.">
        <title>Genetic response to nitrogen starvation in the aggressive Eucalyptus foliar pathogen Teratosphaeria destructans.</title>
        <authorList>
            <person name="Havenga M."/>
            <person name="Wingfield B.D."/>
            <person name="Wingfield M.J."/>
            <person name="Dreyer L.L."/>
            <person name="Roets F."/>
            <person name="Aylward J."/>
        </authorList>
    </citation>
    <scope>NUCLEOTIDE SEQUENCE [LARGE SCALE GENOMIC DNA]</scope>
    <source>
        <strain evidence="3">CMW44962</strain>
    </source>
</reference>
<proteinExistence type="predicted"/>
<dbReference type="PANTHER" id="PTHR37792:SF1">
    <property type="entry name" value="RIBONUCLEASE MRP PROTEIN SUBUNIT RMP1"/>
    <property type="match status" value="1"/>
</dbReference>
<comment type="caution">
    <text evidence="3">The sequence shown here is derived from an EMBL/GenBank/DDBJ whole genome shotgun (WGS) entry which is preliminary data.</text>
</comment>
<dbReference type="OrthoDB" id="5414547at2759"/>
<accession>A0A9W7W5Q5</accession>
<sequence length="251" mass="28536">MFAAAEAVSEEDRQTLRHLSDLLHVFHHRNNNQHRRSTWWRHFSIFRRQLTCLSNEIRSLHEFPTTHLEKAKKKSRDQQIRKQLEQRISFWQDVMVTRWQHAFSQIASDGRFSVLGLVLLAALAEACRITSITTAIEDLGQGEVEKVLAKFAEESREDCGNHMAKPSTFTDHEDYGEVVARGQIGEGRVESNEIAKAKDVTSTMSTKNAAIAVHSKQGVKRSGSRIIDFGKRKRQKKPKGDAIDDLFSGLG</sequence>
<dbReference type="CDD" id="cd22573">
    <property type="entry name" value="RMP1_RBD"/>
    <property type="match status" value="1"/>
</dbReference>
<evidence type="ECO:0000313" key="3">
    <source>
        <dbReference type="EMBL" id="KAH9842224.1"/>
    </source>
</evidence>
<organism evidence="3 4">
    <name type="scientific">Teratosphaeria destructans</name>
    <dbReference type="NCBI Taxonomy" id="418781"/>
    <lineage>
        <taxon>Eukaryota</taxon>
        <taxon>Fungi</taxon>
        <taxon>Dikarya</taxon>
        <taxon>Ascomycota</taxon>
        <taxon>Pezizomycotina</taxon>
        <taxon>Dothideomycetes</taxon>
        <taxon>Dothideomycetidae</taxon>
        <taxon>Mycosphaerellales</taxon>
        <taxon>Teratosphaeriaceae</taxon>
        <taxon>Teratosphaeria</taxon>
    </lineage>
</organism>
<feature type="domain" description="RNase MRP protein 1 RNA binding" evidence="2">
    <location>
        <begin position="22"/>
        <end position="125"/>
    </location>
</feature>
<dbReference type="GO" id="GO:0000466">
    <property type="term" value="P:maturation of 5.8S rRNA from tricistronic rRNA transcript (SSU-rRNA, 5.8S rRNA, LSU-rRNA)"/>
    <property type="evidence" value="ECO:0007669"/>
    <property type="project" value="TreeGrafter"/>
</dbReference>
<dbReference type="GO" id="GO:0000172">
    <property type="term" value="C:ribonuclease MRP complex"/>
    <property type="evidence" value="ECO:0007669"/>
    <property type="project" value="InterPro"/>
</dbReference>
<protein>
    <submittedName>
        <fullName evidence="3">Ribonuclease MRP protein subunit rmp1-like</fullName>
    </submittedName>
</protein>
<dbReference type="EMBL" id="RIBY02000446">
    <property type="protein sequence ID" value="KAH9842224.1"/>
    <property type="molecule type" value="Genomic_DNA"/>
</dbReference>
<dbReference type="Proteomes" id="UP001138500">
    <property type="component" value="Unassembled WGS sequence"/>
</dbReference>
<gene>
    <name evidence="3" type="ORF">Tdes44962_MAKER01602</name>
</gene>
<dbReference type="Pfam" id="PF20945">
    <property type="entry name" value="RMP1"/>
    <property type="match status" value="1"/>
</dbReference>
<evidence type="ECO:0000313" key="4">
    <source>
        <dbReference type="Proteomes" id="UP001138500"/>
    </source>
</evidence>
<keyword evidence="4" id="KW-1185">Reference proteome</keyword>
<dbReference type="InterPro" id="IPR047204">
    <property type="entry name" value="RMP1_RBD"/>
</dbReference>
<feature type="region of interest" description="Disordered" evidence="1">
    <location>
        <begin position="231"/>
        <end position="251"/>
    </location>
</feature>
<dbReference type="PANTHER" id="PTHR37792">
    <property type="entry name" value="RIBONUCLEASE MRP PROTEIN SUBUNIT RMP1"/>
    <property type="match status" value="1"/>
</dbReference>